<evidence type="ECO:0000256" key="1">
    <source>
        <dbReference type="ARBA" id="ARBA00001946"/>
    </source>
</evidence>
<dbReference type="InterPro" id="IPR050469">
    <property type="entry name" value="Diguanylate_Cyclase"/>
</dbReference>
<dbReference type="Proteomes" id="UP000528457">
    <property type="component" value="Unassembled WGS sequence"/>
</dbReference>
<accession>A0A7X0JR04</accession>
<comment type="cofactor">
    <cofactor evidence="1">
        <name>Mg(2+)</name>
        <dbReference type="ChEBI" id="CHEBI:18420"/>
    </cofactor>
</comment>
<dbReference type="Gene3D" id="3.30.70.270">
    <property type="match status" value="1"/>
</dbReference>
<dbReference type="EMBL" id="JACHHT010000001">
    <property type="protein sequence ID" value="MBB6520707.1"/>
    <property type="molecule type" value="Genomic_DNA"/>
</dbReference>
<keyword evidence="4" id="KW-1133">Transmembrane helix</keyword>
<dbReference type="InterPro" id="IPR029787">
    <property type="entry name" value="Nucleotide_cyclase"/>
</dbReference>
<dbReference type="PANTHER" id="PTHR45138:SF9">
    <property type="entry name" value="DIGUANYLATE CYCLASE DGCM-RELATED"/>
    <property type="match status" value="1"/>
</dbReference>
<dbReference type="PANTHER" id="PTHR45138">
    <property type="entry name" value="REGULATORY COMPONENTS OF SENSORY TRANSDUCTION SYSTEM"/>
    <property type="match status" value="1"/>
</dbReference>
<dbReference type="RefSeq" id="WP_166850459.1">
    <property type="nucleotide sequence ID" value="NZ_JAAONY010000001.1"/>
</dbReference>
<feature type="transmembrane region" description="Helical" evidence="4">
    <location>
        <begin position="100"/>
        <end position="120"/>
    </location>
</feature>
<dbReference type="InParanoid" id="A0A7X0JR04"/>
<keyword evidence="7" id="KW-1185">Reference proteome</keyword>
<organism evidence="6 7">
    <name type="scientific">Pseudoteredinibacter isoporae</name>
    <dbReference type="NCBI Taxonomy" id="570281"/>
    <lineage>
        <taxon>Bacteria</taxon>
        <taxon>Pseudomonadati</taxon>
        <taxon>Pseudomonadota</taxon>
        <taxon>Gammaproteobacteria</taxon>
        <taxon>Cellvibrionales</taxon>
        <taxon>Cellvibrionaceae</taxon>
        <taxon>Pseudoteredinibacter</taxon>
    </lineage>
</organism>
<dbReference type="InterPro" id="IPR043128">
    <property type="entry name" value="Rev_trsase/Diguanyl_cyclase"/>
</dbReference>
<evidence type="ECO:0000313" key="6">
    <source>
        <dbReference type="EMBL" id="MBB6520707.1"/>
    </source>
</evidence>
<feature type="transmembrane region" description="Helical" evidence="4">
    <location>
        <begin position="141"/>
        <end position="158"/>
    </location>
</feature>
<evidence type="ECO:0000259" key="5">
    <source>
        <dbReference type="PROSITE" id="PS50887"/>
    </source>
</evidence>
<dbReference type="GO" id="GO:0043709">
    <property type="term" value="P:cell adhesion involved in single-species biofilm formation"/>
    <property type="evidence" value="ECO:0007669"/>
    <property type="project" value="TreeGrafter"/>
</dbReference>
<comment type="catalytic activity">
    <reaction evidence="3">
        <text>2 GTP = 3',3'-c-di-GMP + 2 diphosphate</text>
        <dbReference type="Rhea" id="RHEA:24898"/>
        <dbReference type="ChEBI" id="CHEBI:33019"/>
        <dbReference type="ChEBI" id="CHEBI:37565"/>
        <dbReference type="ChEBI" id="CHEBI:58805"/>
        <dbReference type="EC" id="2.7.7.65"/>
    </reaction>
</comment>
<dbReference type="Pfam" id="PF00990">
    <property type="entry name" value="GGDEF"/>
    <property type="match status" value="1"/>
</dbReference>
<dbReference type="NCBIfam" id="TIGR00254">
    <property type="entry name" value="GGDEF"/>
    <property type="match status" value="1"/>
</dbReference>
<dbReference type="FunFam" id="3.30.70.270:FF:000001">
    <property type="entry name" value="Diguanylate cyclase domain protein"/>
    <property type="match status" value="1"/>
</dbReference>
<dbReference type="InterPro" id="IPR000160">
    <property type="entry name" value="GGDEF_dom"/>
</dbReference>
<protein>
    <recommendedName>
        <fullName evidence="2">diguanylate cyclase</fullName>
        <ecNumber evidence="2">2.7.7.65</ecNumber>
    </recommendedName>
</protein>
<dbReference type="SMART" id="SM00267">
    <property type="entry name" value="GGDEF"/>
    <property type="match status" value="1"/>
</dbReference>
<dbReference type="GO" id="GO:0005886">
    <property type="term" value="C:plasma membrane"/>
    <property type="evidence" value="ECO:0007669"/>
    <property type="project" value="TreeGrafter"/>
</dbReference>
<name>A0A7X0JR04_9GAMM</name>
<evidence type="ECO:0000313" key="7">
    <source>
        <dbReference type="Proteomes" id="UP000528457"/>
    </source>
</evidence>
<dbReference type="GO" id="GO:1902201">
    <property type="term" value="P:negative regulation of bacterial-type flagellum-dependent cell motility"/>
    <property type="evidence" value="ECO:0007669"/>
    <property type="project" value="TreeGrafter"/>
</dbReference>
<keyword evidence="4" id="KW-0812">Transmembrane</keyword>
<feature type="transmembrane region" description="Helical" evidence="4">
    <location>
        <begin position="170"/>
        <end position="191"/>
    </location>
</feature>
<dbReference type="EC" id="2.7.7.65" evidence="2"/>
<feature type="domain" description="GGDEF" evidence="5">
    <location>
        <begin position="230"/>
        <end position="360"/>
    </location>
</feature>
<feature type="transmembrane region" description="Helical" evidence="4">
    <location>
        <begin position="70"/>
        <end position="88"/>
    </location>
</feature>
<dbReference type="PROSITE" id="PS50887">
    <property type="entry name" value="GGDEF"/>
    <property type="match status" value="1"/>
</dbReference>
<dbReference type="CDD" id="cd01949">
    <property type="entry name" value="GGDEF"/>
    <property type="match status" value="1"/>
</dbReference>
<gene>
    <name evidence="6" type="ORF">HNR48_000985</name>
</gene>
<reference evidence="6 7" key="1">
    <citation type="submission" date="2020-08" db="EMBL/GenBank/DDBJ databases">
        <title>Genomic Encyclopedia of Type Strains, Phase IV (KMG-IV): sequencing the most valuable type-strain genomes for metagenomic binning, comparative biology and taxonomic classification.</title>
        <authorList>
            <person name="Goeker M."/>
        </authorList>
    </citation>
    <scope>NUCLEOTIDE SEQUENCE [LARGE SCALE GENOMIC DNA]</scope>
    <source>
        <strain evidence="6 7">DSM 22368</strain>
    </source>
</reference>
<sequence length="382" mass="42207">MPDSKSRSIPLKSGSEKNNTNFEFQIDLWALLSSPDKLPESQQKVILLVSVAAFLVIIPSTMYHYNQGQILLTVLDAIFLLVVGYSLYQYFRKTPLPLPPAIFTVTLSAILLSNIYVQGVPSSYWLFPMIMGHAIVVKKSISLPYNLIMITIGGFLLYNNTGIFGIAFEFVGAALVLMGISYGILAILLNLQHRLSIQSKSDSLTGLKNRRYMSEQITQAMTDFLDNPESAYGVVMLDVDLFKAINDEYGHAQGDNVLIGIASVLNRAEELGNIKAMRIGGEEFLLLAKGFQPSPLKRLAETVRVDVEKLNLLPDNSVTISAGVAMLELGFDESKWLKLADTCLYEAKRGGRNQVVSSNEIDEALLASALNENSYHRCKSRA</sequence>
<comment type="caution">
    <text evidence="6">The sequence shown here is derived from an EMBL/GenBank/DDBJ whole genome shotgun (WGS) entry which is preliminary data.</text>
</comment>
<keyword evidence="4" id="KW-0472">Membrane</keyword>
<dbReference type="SUPFAM" id="SSF55073">
    <property type="entry name" value="Nucleotide cyclase"/>
    <property type="match status" value="1"/>
</dbReference>
<proteinExistence type="predicted"/>
<evidence type="ECO:0000256" key="2">
    <source>
        <dbReference type="ARBA" id="ARBA00012528"/>
    </source>
</evidence>
<evidence type="ECO:0000256" key="3">
    <source>
        <dbReference type="ARBA" id="ARBA00034247"/>
    </source>
</evidence>
<dbReference type="AlphaFoldDB" id="A0A7X0JR04"/>
<feature type="transmembrane region" description="Helical" evidence="4">
    <location>
        <begin position="45"/>
        <end position="63"/>
    </location>
</feature>
<evidence type="ECO:0000256" key="4">
    <source>
        <dbReference type="SAM" id="Phobius"/>
    </source>
</evidence>
<dbReference type="GO" id="GO:0052621">
    <property type="term" value="F:diguanylate cyclase activity"/>
    <property type="evidence" value="ECO:0007669"/>
    <property type="project" value="UniProtKB-EC"/>
</dbReference>